<dbReference type="RefSeq" id="WP_395127827.1">
    <property type="nucleotide sequence ID" value="NZ_JBIMSN010000163.1"/>
</dbReference>
<proteinExistence type="predicted"/>
<sequence>MEAARRDRVGLILAELVADPAVDKAVRAAAMDVQHSSGRTPIENADDEPPEMMRERSAAIITDRERATSHAEQVLGPLGALCDVRSIRDITAARVLLGRSTHTALLQLLPLPAPTTASINNSRDVLRRVTIVHDGHVREYLDLVSVPLKLTTLGAGSSATFAWRRQFADVLLPPVLIETLHAAEDVVRLLIVPTGFYHVPFDALPVSDSTMLIDRAATSVHGSMTGMLAQMHVETSSSIEPTVAVYDSVLLKHTETELAALNRKVARITHVTGADQLRVAFTAGPGDSPSMLAMGVHGSGDDHGWGQAKRMPDGTVITAADVFSWVVPQLCVLASCYSSITTSNGVELGGFPHALMLRGATTVIGGLYKIDDQSTAEIMTLFWDRLHAAEVAVYALRSAKLDWITAQPSPRPRAWAGLIAYGAAMA</sequence>
<gene>
    <name evidence="2" type="ORF">ACHIRB_30375</name>
</gene>
<keyword evidence="3" id="KW-1185">Reference proteome</keyword>
<dbReference type="Proteomes" id="UP001609219">
    <property type="component" value="Unassembled WGS sequence"/>
</dbReference>
<accession>A0ABW7KCK7</accession>
<name>A0ABW7KCK7_9NOCA</name>
<evidence type="ECO:0000313" key="3">
    <source>
        <dbReference type="Proteomes" id="UP001609219"/>
    </source>
</evidence>
<protein>
    <submittedName>
        <fullName evidence="2">CHAT domain-containing protein</fullName>
    </submittedName>
</protein>
<dbReference type="InterPro" id="IPR024983">
    <property type="entry name" value="CHAT_dom"/>
</dbReference>
<feature type="domain" description="CHAT" evidence="1">
    <location>
        <begin position="165"/>
        <end position="422"/>
    </location>
</feature>
<comment type="caution">
    <text evidence="2">The sequence shown here is derived from an EMBL/GenBank/DDBJ whole genome shotgun (WGS) entry which is preliminary data.</text>
</comment>
<reference evidence="2 3" key="1">
    <citation type="submission" date="2024-10" db="EMBL/GenBank/DDBJ databases">
        <authorList>
            <person name="Riesco R."/>
        </authorList>
    </citation>
    <scope>NUCLEOTIDE SEQUENCE [LARGE SCALE GENOMIC DNA]</scope>
    <source>
        <strain evidence="2 3">NCIMB 15450</strain>
    </source>
</reference>
<dbReference type="Pfam" id="PF12770">
    <property type="entry name" value="CHAT"/>
    <property type="match status" value="1"/>
</dbReference>
<evidence type="ECO:0000259" key="1">
    <source>
        <dbReference type="Pfam" id="PF12770"/>
    </source>
</evidence>
<evidence type="ECO:0000313" key="2">
    <source>
        <dbReference type="EMBL" id="MFH5232842.1"/>
    </source>
</evidence>
<dbReference type="EMBL" id="JBIMSN010000163">
    <property type="protein sequence ID" value="MFH5232842.1"/>
    <property type="molecule type" value="Genomic_DNA"/>
</dbReference>
<organism evidence="2 3">
    <name type="scientific">Antrihabitans spumae</name>
    <dbReference type="NCBI Taxonomy" id="3373370"/>
    <lineage>
        <taxon>Bacteria</taxon>
        <taxon>Bacillati</taxon>
        <taxon>Actinomycetota</taxon>
        <taxon>Actinomycetes</taxon>
        <taxon>Mycobacteriales</taxon>
        <taxon>Nocardiaceae</taxon>
        <taxon>Antrihabitans</taxon>
    </lineage>
</organism>